<feature type="compositionally biased region" description="Basic and acidic residues" evidence="1">
    <location>
        <begin position="905"/>
        <end position="914"/>
    </location>
</feature>
<dbReference type="STRING" id="52586.A0A0B1PC09"/>
<feature type="compositionally biased region" description="Polar residues" evidence="1">
    <location>
        <begin position="849"/>
        <end position="859"/>
    </location>
</feature>
<feature type="compositionally biased region" description="Polar residues" evidence="1">
    <location>
        <begin position="868"/>
        <end position="892"/>
    </location>
</feature>
<dbReference type="InterPro" id="IPR009604">
    <property type="entry name" value="LsmAD_domain"/>
</dbReference>
<feature type="region of interest" description="Disordered" evidence="1">
    <location>
        <begin position="253"/>
        <end position="282"/>
    </location>
</feature>
<dbReference type="AlphaFoldDB" id="A0A0B1PC09"/>
<feature type="compositionally biased region" description="Polar residues" evidence="1">
    <location>
        <begin position="447"/>
        <end position="460"/>
    </location>
</feature>
<dbReference type="HOGENOM" id="CLU_007072_0_0_1"/>
<dbReference type="SMART" id="SM01272">
    <property type="entry name" value="LsmAD"/>
    <property type="match status" value="1"/>
</dbReference>
<gene>
    <name evidence="3" type="ORF">EV44_g0770</name>
</gene>
<feature type="compositionally biased region" description="Polar residues" evidence="1">
    <location>
        <begin position="253"/>
        <end position="281"/>
    </location>
</feature>
<dbReference type="GO" id="GO:0003729">
    <property type="term" value="F:mRNA binding"/>
    <property type="evidence" value="ECO:0007669"/>
    <property type="project" value="TreeGrafter"/>
</dbReference>
<feature type="compositionally biased region" description="Polar residues" evidence="1">
    <location>
        <begin position="30"/>
        <end position="43"/>
    </location>
</feature>
<evidence type="ECO:0000313" key="4">
    <source>
        <dbReference type="Proteomes" id="UP000030854"/>
    </source>
</evidence>
<feature type="region of interest" description="Disordered" evidence="1">
    <location>
        <begin position="1"/>
        <end position="43"/>
    </location>
</feature>
<protein>
    <recommendedName>
        <fullName evidence="2">LsmAD domain-containing protein</fullName>
    </recommendedName>
</protein>
<feature type="domain" description="LsmAD" evidence="2">
    <location>
        <begin position="100"/>
        <end position="174"/>
    </location>
</feature>
<organism evidence="3 4">
    <name type="scientific">Uncinula necator</name>
    <name type="common">Grape powdery mildew</name>
    <dbReference type="NCBI Taxonomy" id="52586"/>
    <lineage>
        <taxon>Eukaryota</taxon>
        <taxon>Fungi</taxon>
        <taxon>Dikarya</taxon>
        <taxon>Ascomycota</taxon>
        <taxon>Pezizomycotina</taxon>
        <taxon>Leotiomycetes</taxon>
        <taxon>Erysiphales</taxon>
        <taxon>Erysiphaceae</taxon>
        <taxon>Erysiphe</taxon>
    </lineage>
</organism>
<feature type="region of interest" description="Disordered" evidence="1">
    <location>
        <begin position="819"/>
        <end position="914"/>
    </location>
</feature>
<proteinExistence type="predicted"/>
<evidence type="ECO:0000259" key="2">
    <source>
        <dbReference type="SMART" id="SM01272"/>
    </source>
</evidence>
<name>A0A0B1PC09_UNCNE</name>
<feature type="region of interest" description="Disordered" evidence="1">
    <location>
        <begin position="170"/>
        <end position="207"/>
    </location>
</feature>
<dbReference type="InterPro" id="IPR045117">
    <property type="entry name" value="ATXN2-like"/>
</dbReference>
<dbReference type="Proteomes" id="UP000030854">
    <property type="component" value="Unassembled WGS sequence"/>
</dbReference>
<keyword evidence="4" id="KW-1185">Reference proteome</keyword>
<evidence type="ECO:0000256" key="1">
    <source>
        <dbReference type="SAM" id="MobiDB-lite"/>
    </source>
</evidence>
<accession>A0A0B1PC09</accession>
<dbReference type="PANTHER" id="PTHR12854:SF7">
    <property type="entry name" value="ATAXIN-2 HOMOLOG"/>
    <property type="match status" value="1"/>
</dbReference>
<feature type="compositionally biased region" description="Low complexity" evidence="1">
    <location>
        <begin position="893"/>
        <end position="904"/>
    </location>
</feature>
<comment type="caution">
    <text evidence="3">The sequence shown here is derived from an EMBL/GenBank/DDBJ whole genome shotgun (WGS) entry which is preliminary data.</text>
</comment>
<feature type="compositionally biased region" description="Polar residues" evidence="1">
    <location>
        <begin position="9"/>
        <end position="23"/>
    </location>
</feature>
<dbReference type="OMA" id="RMQMSAS"/>
<feature type="region of interest" description="Disordered" evidence="1">
    <location>
        <begin position="349"/>
        <end position="467"/>
    </location>
</feature>
<dbReference type="GO" id="GO:0034063">
    <property type="term" value="P:stress granule assembly"/>
    <property type="evidence" value="ECO:0007669"/>
    <property type="project" value="TreeGrafter"/>
</dbReference>
<feature type="compositionally biased region" description="Low complexity" evidence="1">
    <location>
        <begin position="395"/>
        <end position="408"/>
    </location>
</feature>
<feature type="compositionally biased region" description="Basic and acidic residues" evidence="1">
    <location>
        <begin position="349"/>
        <end position="375"/>
    </location>
</feature>
<dbReference type="EMBL" id="JNVN01000842">
    <property type="protein sequence ID" value="KHJ34496.1"/>
    <property type="molecule type" value="Genomic_DNA"/>
</dbReference>
<dbReference type="Pfam" id="PF06741">
    <property type="entry name" value="LsmAD"/>
    <property type="match status" value="1"/>
</dbReference>
<feature type="compositionally biased region" description="Polar residues" evidence="1">
    <location>
        <begin position="194"/>
        <end position="207"/>
    </location>
</feature>
<dbReference type="PANTHER" id="PTHR12854">
    <property type="entry name" value="ATAXIN 2-RELATED"/>
    <property type="match status" value="1"/>
</dbReference>
<feature type="compositionally biased region" description="Polar residues" evidence="1">
    <location>
        <begin position="828"/>
        <end position="838"/>
    </location>
</feature>
<sequence>MAQGKKTSDVTNGNSKYQQSNIPLQRKEISSNGNKFETTPSGNLGTFRTDVAISGGRYQCERTLQRWVSDTPDESDGSLETSLNKQSGTWDQFAENKRLFGLTTDYNENIYTTAIDRNHPQYKQRVAEADRKAKEIERSTTNNPHVAEERILNNINGLNSKMDEEDKYSKVHRQPTLPASSSNKYLPPARRAAASQTSVGSILNGPSITAQTNRTEKAAGHIETTTKNLTDGMKLKKTDNLITPVNLNDNSLLESKQGITSDSSNRKTSQIKSESKPNATATVERDVASAFKNFASQQRKNVDQIRLTRAKNDKEVKLNDLKAFANSFKLHTPVPSDLVPIIAKDPKKQKEIQAKAQRNVEEAEASKLHSQEPSKTKPSLSDAQVIRPISLTHGSNSSSSNVPNRQNNGRNINFTQQSSSRGPQQASNLQQTRSSLGNRLKGLEQTKPIQLPQNQTTTIDSRLPPTGPANKIDISISRLSGIPSLHGARLNPNSIEFRPSPYATSFNPSTVSSPQSVIVGVAPVSATRSLLRRKPLPPDERPSIAGKFDTLAFIKSLAPPSGKELAWKATGGLMPAYDTPPVWKQAVAEDKADCPIRLSYSQIFELPPYTASIFSPNQSHILPHLPPHQQQSMHLSHLAQGMVTRQSPHQLPINLYGNHQTPNPSFSGTHEDHRMLPSHSAQSFASPRLQNIPMAYPSPINQASHLTFNPQLMQLSNGPQIQVGYRSLSNAHQFISQQGHIAQMVMPNPNGSFVTPQGITPAPQMMYQGNQPPPYIPTNNSHTPLISNVNGYPSPGRASPMMANQGSQQGLQQPIYGINSGASPAPNYGNTMFSQIPPTQVPMRPFIAPNNQPHGSNHQPLHHFGPQNRRSNQNNGNLHPSKIFQPNQSQNTSVSSQIPVISQIRRIDSNDEAK</sequence>
<reference evidence="3 4" key="1">
    <citation type="journal article" date="2014" name="BMC Genomics">
        <title>Adaptive genomic structural variation in the grape powdery mildew pathogen, Erysiphe necator.</title>
        <authorList>
            <person name="Jones L."/>
            <person name="Riaz S."/>
            <person name="Morales-Cruz A."/>
            <person name="Amrine K.C."/>
            <person name="McGuire B."/>
            <person name="Gubler W.D."/>
            <person name="Walker M.A."/>
            <person name="Cantu D."/>
        </authorList>
    </citation>
    <scope>NUCLEOTIDE SEQUENCE [LARGE SCALE GENOMIC DNA]</scope>
    <source>
        <strain evidence="4">c</strain>
    </source>
</reference>
<feature type="compositionally biased region" description="Polar residues" evidence="1">
    <location>
        <begin position="409"/>
        <end position="437"/>
    </location>
</feature>
<evidence type="ECO:0000313" key="3">
    <source>
        <dbReference type="EMBL" id="KHJ34496.1"/>
    </source>
</evidence>
<dbReference type="GO" id="GO:0010494">
    <property type="term" value="C:cytoplasmic stress granule"/>
    <property type="evidence" value="ECO:0007669"/>
    <property type="project" value="TreeGrafter"/>
</dbReference>